<proteinExistence type="predicted"/>
<evidence type="ECO:0000256" key="1">
    <source>
        <dbReference type="SAM" id="MobiDB-lite"/>
    </source>
</evidence>
<feature type="transmembrane region" description="Helical" evidence="2">
    <location>
        <begin position="72"/>
        <end position="92"/>
    </location>
</feature>
<keyword evidence="2" id="KW-0812">Transmembrane</keyword>
<keyword evidence="2" id="KW-0472">Membrane</keyword>
<organism evidence="3 4">
    <name type="scientific">Paenibacillus xerothermodurans</name>
    <dbReference type="NCBI Taxonomy" id="1977292"/>
    <lineage>
        <taxon>Bacteria</taxon>
        <taxon>Bacillati</taxon>
        <taxon>Bacillota</taxon>
        <taxon>Bacilli</taxon>
        <taxon>Bacillales</taxon>
        <taxon>Paenibacillaceae</taxon>
        <taxon>Paenibacillus</taxon>
    </lineage>
</organism>
<dbReference type="EMBL" id="NHRJ02000004">
    <property type="protein sequence ID" value="PZE20928.1"/>
    <property type="molecule type" value="Genomic_DNA"/>
</dbReference>
<sequence length="97" mass="11268">MKPEPQPQRELTYRVGWKRGKIIQHTDRSPHDENAQSNGQPEPDDERAHAADRLSRIWLPAPMLPESYLRKAVWALPLLTFAISLWLVYALMMQPLP</sequence>
<dbReference type="Proteomes" id="UP000214746">
    <property type="component" value="Unassembled WGS sequence"/>
</dbReference>
<keyword evidence="2" id="KW-1133">Transmembrane helix</keyword>
<gene>
    <name evidence="3" type="ORF">CBW46_009560</name>
</gene>
<evidence type="ECO:0000256" key="2">
    <source>
        <dbReference type="SAM" id="Phobius"/>
    </source>
</evidence>
<evidence type="ECO:0000313" key="3">
    <source>
        <dbReference type="EMBL" id="PZE20928.1"/>
    </source>
</evidence>
<comment type="caution">
    <text evidence="3">The sequence shown here is derived from an EMBL/GenBank/DDBJ whole genome shotgun (WGS) entry which is preliminary data.</text>
</comment>
<feature type="region of interest" description="Disordered" evidence="1">
    <location>
        <begin position="1"/>
        <end position="51"/>
    </location>
</feature>
<name>A0A2W1P1F5_PAEXE</name>
<accession>A0A2W1P1F5</accession>
<dbReference type="AlphaFoldDB" id="A0A2W1P1F5"/>
<evidence type="ECO:0000313" key="4">
    <source>
        <dbReference type="Proteomes" id="UP000214746"/>
    </source>
</evidence>
<reference evidence="3" key="1">
    <citation type="submission" date="2018-06" db="EMBL/GenBank/DDBJ databases">
        <title>Paenibacillus xerothermodurans sp. nov. an extremely dry heat resistant spore forming bacterium isolated from the soil of Cape Canaveral, Florida.</title>
        <authorList>
            <person name="Seuylemezian A."/>
            <person name="Kaur N."/>
            <person name="Patil P."/>
            <person name="Patil P."/>
            <person name="Mayilraj S."/>
            <person name="Vaishampayan P."/>
        </authorList>
    </citation>
    <scope>NUCLEOTIDE SEQUENCE [LARGE SCALE GENOMIC DNA]</scope>
    <source>
        <strain evidence="3">ATCC 27380</strain>
    </source>
</reference>
<protein>
    <submittedName>
        <fullName evidence="3">Uncharacterized protein</fullName>
    </submittedName>
</protein>
<feature type="compositionally biased region" description="Basic and acidic residues" evidence="1">
    <location>
        <begin position="24"/>
        <end position="34"/>
    </location>
</feature>
<keyword evidence="4" id="KW-1185">Reference proteome</keyword>